<reference evidence="1" key="2">
    <citation type="submission" date="2013-11" db="EMBL/GenBank/DDBJ databases">
        <title>Draft genome sequence of Anaerostipes caccae (DSM 14662).</title>
        <authorList>
            <person name="Sudarsanam P."/>
            <person name="Ley R."/>
            <person name="Guruge J."/>
            <person name="Turnbaugh P.J."/>
            <person name="Mahowald M."/>
            <person name="Liep D."/>
            <person name="Gordon J."/>
        </authorList>
    </citation>
    <scope>NUCLEOTIDE SEQUENCE</scope>
    <source>
        <strain evidence="1">DSM 14662</strain>
    </source>
</reference>
<comment type="caution">
    <text evidence="1">The sequence shown here is derived from an EMBL/GenBank/DDBJ whole genome shotgun (WGS) entry which is preliminary data.</text>
</comment>
<keyword evidence="2" id="KW-1185">Reference proteome</keyword>
<dbReference type="HOGENOM" id="CLU_2986396_0_0_9"/>
<accession>B0MBF4</accession>
<name>B0MBF4_ANACD</name>
<dbReference type="Proteomes" id="UP000004935">
    <property type="component" value="Unassembled WGS sequence"/>
</dbReference>
<protein>
    <submittedName>
        <fullName evidence="1">Uncharacterized protein</fullName>
    </submittedName>
</protein>
<dbReference type="AlphaFoldDB" id="B0MBF4"/>
<sequence>MSRIIKKGVFSKSVNGFMLSILDESVRGGQHEREILSAAMRQTGKDHKICLSGVFKK</sequence>
<organism evidence="1 2">
    <name type="scientific">Anaerostipes caccae (strain DSM 14662 / CCUG 47493 / JCM 13470 / NCIMB 13811 / L1-92)</name>
    <dbReference type="NCBI Taxonomy" id="411490"/>
    <lineage>
        <taxon>Bacteria</taxon>
        <taxon>Bacillati</taxon>
        <taxon>Bacillota</taxon>
        <taxon>Clostridia</taxon>
        <taxon>Lachnospirales</taxon>
        <taxon>Lachnospiraceae</taxon>
        <taxon>Anaerostipes</taxon>
    </lineage>
</organism>
<proteinExistence type="predicted"/>
<dbReference type="EMBL" id="ABAX03000010">
    <property type="protein sequence ID" value="EDR98388.1"/>
    <property type="molecule type" value="Genomic_DNA"/>
</dbReference>
<evidence type="ECO:0000313" key="2">
    <source>
        <dbReference type="Proteomes" id="UP000004935"/>
    </source>
</evidence>
<reference evidence="1" key="1">
    <citation type="submission" date="2007-11" db="EMBL/GenBank/DDBJ databases">
        <authorList>
            <person name="Fulton L."/>
            <person name="Clifton S."/>
            <person name="Fulton B."/>
            <person name="Xu J."/>
            <person name="Minx P."/>
            <person name="Pepin K.H."/>
            <person name="Johnson M."/>
            <person name="Thiruvilangam P."/>
            <person name="Bhonagiri V."/>
            <person name="Nash W.E."/>
            <person name="Mardis E.R."/>
            <person name="Wilson R.K."/>
        </authorList>
    </citation>
    <scope>NUCLEOTIDE SEQUENCE [LARGE SCALE GENOMIC DNA]</scope>
    <source>
        <strain evidence="1">DSM 14662</strain>
    </source>
</reference>
<gene>
    <name evidence="1" type="ORF">ANACAC_00971</name>
</gene>
<evidence type="ECO:0000313" key="1">
    <source>
        <dbReference type="EMBL" id="EDR98388.1"/>
    </source>
</evidence>